<dbReference type="PANTHER" id="PTHR45689:SF14">
    <property type="entry name" value="CYCLIC NUCLEOTIDE-GATED CATION CHANNEL SUBUNIT A-LIKE PROTEIN"/>
    <property type="match status" value="1"/>
</dbReference>
<reference evidence="9 10" key="1">
    <citation type="submission" date="2023-03" db="EMBL/GenBank/DDBJ databases">
        <title>Genome insight into feeding habits of ladybird beetles.</title>
        <authorList>
            <person name="Li H.-S."/>
            <person name="Huang Y.-H."/>
            <person name="Pang H."/>
        </authorList>
    </citation>
    <scope>NUCLEOTIDE SEQUENCE [LARGE SCALE GENOMIC DNA]</scope>
    <source>
        <strain evidence="9">SYSU_2023b</strain>
        <tissue evidence="9">Whole body</tissue>
    </source>
</reference>
<proteinExistence type="predicted"/>
<keyword evidence="4 7" id="KW-1133">Transmembrane helix</keyword>
<keyword evidence="6 7" id="KW-0472">Membrane</keyword>
<dbReference type="GO" id="GO:0098855">
    <property type="term" value="C:HCN channel complex"/>
    <property type="evidence" value="ECO:0007669"/>
    <property type="project" value="TreeGrafter"/>
</dbReference>
<dbReference type="InterPro" id="IPR051413">
    <property type="entry name" value="K/Na_HCN_channel"/>
</dbReference>
<feature type="transmembrane region" description="Helical" evidence="7">
    <location>
        <begin position="83"/>
        <end position="101"/>
    </location>
</feature>
<dbReference type="Gene3D" id="1.10.287.70">
    <property type="match status" value="1"/>
</dbReference>
<name>A0AAW1TMB3_9CUCU</name>
<evidence type="ECO:0000256" key="5">
    <source>
        <dbReference type="ARBA" id="ARBA00023065"/>
    </source>
</evidence>
<dbReference type="CDD" id="cd00038">
    <property type="entry name" value="CAP_ED"/>
    <property type="match status" value="1"/>
</dbReference>
<dbReference type="InterPro" id="IPR014710">
    <property type="entry name" value="RmlC-like_jellyroll"/>
</dbReference>
<evidence type="ECO:0000256" key="7">
    <source>
        <dbReference type="SAM" id="Phobius"/>
    </source>
</evidence>
<dbReference type="EMBL" id="JARQZJ010000001">
    <property type="protein sequence ID" value="KAK9869463.1"/>
    <property type="molecule type" value="Genomic_DNA"/>
</dbReference>
<gene>
    <name evidence="9" type="ORF">WA026_003218</name>
</gene>
<dbReference type="GO" id="GO:0035725">
    <property type="term" value="P:sodium ion transmembrane transport"/>
    <property type="evidence" value="ECO:0007669"/>
    <property type="project" value="TreeGrafter"/>
</dbReference>
<comment type="subcellular location">
    <subcellularLocation>
        <location evidence="1">Membrane</location>
        <topology evidence="1">Multi-pass membrane protein</topology>
    </subcellularLocation>
</comment>
<dbReference type="InterPro" id="IPR018490">
    <property type="entry name" value="cNMP-bd_dom_sf"/>
</dbReference>
<evidence type="ECO:0000313" key="9">
    <source>
        <dbReference type="EMBL" id="KAK9869463.1"/>
    </source>
</evidence>
<dbReference type="Proteomes" id="UP001431783">
    <property type="component" value="Unassembled WGS sequence"/>
</dbReference>
<dbReference type="Pfam" id="PF00520">
    <property type="entry name" value="Ion_trans"/>
    <property type="match status" value="1"/>
</dbReference>
<dbReference type="SUPFAM" id="SSF51206">
    <property type="entry name" value="cAMP-binding domain-like"/>
    <property type="match status" value="1"/>
</dbReference>
<keyword evidence="10" id="KW-1185">Reference proteome</keyword>
<evidence type="ECO:0000313" key="10">
    <source>
        <dbReference type="Proteomes" id="UP001431783"/>
    </source>
</evidence>
<dbReference type="InterPro" id="IPR005821">
    <property type="entry name" value="Ion_trans_dom"/>
</dbReference>
<keyword evidence="3 7" id="KW-0812">Transmembrane</keyword>
<feature type="domain" description="Cyclic nucleotide-binding" evidence="8">
    <location>
        <begin position="424"/>
        <end position="523"/>
    </location>
</feature>
<comment type="caution">
    <text evidence="9">The sequence shown here is derived from an EMBL/GenBank/DDBJ whole genome shotgun (WGS) entry which is preliminary data.</text>
</comment>
<evidence type="ECO:0000256" key="1">
    <source>
        <dbReference type="ARBA" id="ARBA00004141"/>
    </source>
</evidence>
<dbReference type="Pfam" id="PF00027">
    <property type="entry name" value="cNMP_binding"/>
    <property type="match status" value="1"/>
</dbReference>
<dbReference type="InterPro" id="IPR000595">
    <property type="entry name" value="cNMP-bd_dom"/>
</dbReference>
<evidence type="ECO:0000256" key="3">
    <source>
        <dbReference type="ARBA" id="ARBA00022692"/>
    </source>
</evidence>
<evidence type="ECO:0000256" key="2">
    <source>
        <dbReference type="ARBA" id="ARBA00022448"/>
    </source>
</evidence>
<protein>
    <recommendedName>
        <fullName evidence="8">Cyclic nucleotide-binding domain-containing protein</fullName>
    </recommendedName>
</protein>
<evidence type="ECO:0000256" key="4">
    <source>
        <dbReference type="ARBA" id="ARBA00022989"/>
    </source>
</evidence>
<dbReference type="SMART" id="SM00100">
    <property type="entry name" value="cNMP"/>
    <property type="match status" value="1"/>
</dbReference>
<evidence type="ECO:0000256" key="6">
    <source>
        <dbReference type="ARBA" id="ARBA00023136"/>
    </source>
</evidence>
<dbReference type="SUPFAM" id="SSF81324">
    <property type="entry name" value="Voltage-gated potassium channels"/>
    <property type="match status" value="1"/>
</dbReference>
<dbReference type="PROSITE" id="PS50042">
    <property type="entry name" value="CNMP_BINDING_3"/>
    <property type="match status" value="1"/>
</dbReference>
<feature type="transmembrane region" description="Helical" evidence="7">
    <location>
        <begin position="233"/>
        <end position="257"/>
    </location>
</feature>
<sequence>MVKQGYFDHECDLVITADSCALELPPYLPKYKRWFFSLRKFFVVDENSSRARRFFRSHATLMAEKKRHAEGEYYRTIHPFSKFAIFMERTICIFWMMSFFFDPFRSSFFLPCDNSHFLFKMELFSDLVFLINVALTCFTGYCVPLTKEIVLSPKRIVKTKAISFLIPEILASLPYKTIQLSYFKVNPRKSRITIIFAIRFLRYLRLIDMIRYLKNIFYDLKIGESLGTVLVTFLMLFYLIHWSACFMYSVTMCYYTWDELPMNTWLIDIQEDDDKDNVHALLCSGTANRFFDTYVIVLIGTTCHFLGAGDGYRNKELLIEKVTCSFVLICGMTYCNYAVAKIFELFGSVNISESKYQELLYQVPDYVRSKNLSEELKKRLILYYEYKFQRRYFKEEEILSTLSEHLRCEVLLYTCKPILQRVPLLQGLSKGVIGSIIGYLKKEIYLPNDVVIKHGEPMTKMFWVSHGTLAVYYGPSATEILHFEDGDHFCDNAMIRKGTQCILSVVALEITEVFTLARRDVKHCTLFLKEMTERITRIGREKSKLYKSLYDMMTDEGMQNRVLADLRKGRILERESWRRKRYKKGAKRSVYDKKLK</sequence>
<dbReference type="AlphaFoldDB" id="A0AAW1TMB3"/>
<dbReference type="GO" id="GO:0003254">
    <property type="term" value="P:regulation of membrane depolarization"/>
    <property type="evidence" value="ECO:0007669"/>
    <property type="project" value="TreeGrafter"/>
</dbReference>
<keyword evidence="5" id="KW-0406">Ion transport</keyword>
<accession>A0AAW1TMB3</accession>
<dbReference type="PANTHER" id="PTHR45689">
    <property type="entry name" value="I[[H]] CHANNEL, ISOFORM E"/>
    <property type="match status" value="1"/>
</dbReference>
<organism evidence="9 10">
    <name type="scientific">Henosepilachna vigintioctopunctata</name>
    <dbReference type="NCBI Taxonomy" id="420089"/>
    <lineage>
        <taxon>Eukaryota</taxon>
        <taxon>Metazoa</taxon>
        <taxon>Ecdysozoa</taxon>
        <taxon>Arthropoda</taxon>
        <taxon>Hexapoda</taxon>
        <taxon>Insecta</taxon>
        <taxon>Pterygota</taxon>
        <taxon>Neoptera</taxon>
        <taxon>Endopterygota</taxon>
        <taxon>Coleoptera</taxon>
        <taxon>Polyphaga</taxon>
        <taxon>Cucujiformia</taxon>
        <taxon>Coccinelloidea</taxon>
        <taxon>Coccinellidae</taxon>
        <taxon>Epilachninae</taxon>
        <taxon>Epilachnini</taxon>
        <taxon>Henosepilachna</taxon>
    </lineage>
</organism>
<feature type="transmembrane region" description="Helical" evidence="7">
    <location>
        <begin position="127"/>
        <end position="146"/>
    </location>
</feature>
<keyword evidence="2" id="KW-0813">Transport</keyword>
<evidence type="ECO:0000259" key="8">
    <source>
        <dbReference type="PROSITE" id="PS50042"/>
    </source>
</evidence>
<dbReference type="Gene3D" id="1.10.287.630">
    <property type="entry name" value="Helix hairpin bin"/>
    <property type="match status" value="1"/>
</dbReference>
<dbReference type="GO" id="GO:0005249">
    <property type="term" value="F:voltage-gated potassium channel activity"/>
    <property type="evidence" value="ECO:0007669"/>
    <property type="project" value="TreeGrafter"/>
</dbReference>
<dbReference type="Gene3D" id="2.60.120.10">
    <property type="entry name" value="Jelly Rolls"/>
    <property type="match status" value="1"/>
</dbReference>